<evidence type="ECO:0000313" key="1">
    <source>
        <dbReference type="EMBL" id="CAB4163642.1"/>
    </source>
</evidence>
<proteinExistence type="predicted"/>
<sequence>MNTPEHTIAAEILLLQAEEEISRLKSEIQILKKEREIEADIQLKIALKADKYYMQLQAIRESAFGDISGITAEDLSFMSERE</sequence>
<gene>
    <name evidence="1" type="ORF">UFOVP811_47</name>
</gene>
<protein>
    <submittedName>
        <fullName evidence="1">Uncharacterized protein</fullName>
    </submittedName>
</protein>
<dbReference type="EMBL" id="LR796748">
    <property type="protein sequence ID" value="CAB4163642.1"/>
    <property type="molecule type" value="Genomic_DNA"/>
</dbReference>
<organism evidence="1">
    <name type="scientific">uncultured Caudovirales phage</name>
    <dbReference type="NCBI Taxonomy" id="2100421"/>
    <lineage>
        <taxon>Viruses</taxon>
        <taxon>Duplodnaviria</taxon>
        <taxon>Heunggongvirae</taxon>
        <taxon>Uroviricota</taxon>
        <taxon>Caudoviricetes</taxon>
        <taxon>Peduoviridae</taxon>
        <taxon>Maltschvirus</taxon>
        <taxon>Maltschvirus maltsch</taxon>
    </lineage>
</organism>
<name>A0A6J5NXV9_9CAUD</name>
<accession>A0A6J5NXV9</accession>
<reference evidence="1" key="1">
    <citation type="submission" date="2020-04" db="EMBL/GenBank/DDBJ databases">
        <authorList>
            <person name="Chiriac C."/>
            <person name="Salcher M."/>
            <person name="Ghai R."/>
            <person name="Kavagutti S V."/>
        </authorList>
    </citation>
    <scope>NUCLEOTIDE SEQUENCE</scope>
</reference>